<feature type="compositionally biased region" description="Polar residues" evidence="1">
    <location>
        <begin position="618"/>
        <end position="627"/>
    </location>
</feature>
<protein>
    <recommendedName>
        <fullName evidence="2">PXA domain-containing protein</fullName>
    </recommendedName>
</protein>
<evidence type="ECO:0000256" key="1">
    <source>
        <dbReference type="SAM" id="MobiDB-lite"/>
    </source>
</evidence>
<feature type="domain" description="PXA" evidence="2">
    <location>
        <begin position="94"/>
        <end position="255"/>
    </location>
</feature>
<name>A0A5E4PVX3_9NEOP</name>
<dbReference type="Proteomes" id="UP000324832">
    <property type="component" value="Unassembled WGS sequence"/>
</dbReference>
<organism evidence="3 4">
    <name type="scientific">Leptidea sinapis</name>
    <dbReference type="NCBI Taxonomy" id="189913"/>
    <lineage>
        <taxon>Eukaryota</taxon>
        <taxon>Metazoa</taxon>
        <taxon>Ecdysozoa</taxon>
        <taxon>Arthropoda</taxon>
        <taxon>Hexapoda</taxon>
        <taxon>Insecta</taxon>
        <taxon>Pterygota</taxon>
        <taxon>Neoptera</taxon>
        <taxon>Endopterygota</taxon>
        <taxon>Lepidoptera</taxon>
        <taxon>Glossata</taxon>
        <taxon>Ditrysia</taxon>
        <taxon>Papilionoidea</taxon>
        <taxon>Pieridae</taxon>
        <taxon>Dismorphiinae</taxon>
        <taxon>Leptidea</taxon>
    </lineage>
</organism>
<accession>A0A5E4PVX3</accession>
<reference evidence="3 4" key="1">
    <citation type="submission" date="2017-07" db="EMBL/GenBank/DDBJ databases">
        <authorList>
            <person name="Talla V."/>
            <person name="Backstrom N."/>
        </authorList>
    </citation>
    <scope>NUCLEOTIDE SEQUENCE [LARGE SCALE GENOMIC DNA]</scope>
</reference>
<evidence type="ECO:0000313" key="4">
    <source>
        <dbReference type="Proteomes" id="UP000324832"/>
    </source>
</evidence>
<feature type="region of interest" description="Disordered" evidence="1">
    <location>
        <begin position="608"/>
        <end position="627"/>
    </location>
</feature>
<feature type="region of interest" description="Disordered" evidence="1">
    <location>
        <begin position="569"/>
        <end position="602"/>
    </location>
</feature>
<evidence type="ECO:0000313" key="3">
    <source>
        <dbReference type="EMBL" id="VVC90146.1"/>
    </source>
</evidence>
<sequence>MSSSSDEEIVVMYLYLRQRRRRKKRTMWIHLYIEKNINCLLSFKLIQYLLHLNKPISFDIKLLNKYPFVRSIQDFLPQIHNKQEIECKEYDTNELSVITTVLEKKLVSSWYIYYISKEISFPFACKQLLDQIISKAFQICNHIETKEVYVHLCGILISHLKEYKKAIKRHEKANTLPIESLYKKSHVTATNQNQKTATSDHCVKIIWIIMKELVPWELWDTPHSELLVRILAKKLDIFIKTTISDPVWLNDRLVAVLTEEAEKPAEEHKAPENIDIDEKMENNARVGNEVEVNNAEIKNESKMTDEIKLSDSETKQDKDDCIEATEITPGESTDDKPVLRQRRGRQGKSEVKIYDRVIEGSVKTWETDMDLQCISMGQDLLASLDGLTLSRLWGQEDTEQSPNQRRHSPQPLWFEPTKEKRETSPKATDLLLKDIQSTVNQAKTKIGDLQVPLSLDVTRKLSSDEAAGMMEGLFDKGIAGIKKGLRFTGLSDESQEKYFPHNEKSGDRMSPDAIKSRRTNMAHGQVKPKLENMPFSLSDSPEPQYEETADLSHTIAKLRSLLNEATATPRGEEVWWESAEETRGRTQRHHTERQVDTASLADEYDMTLERNAPASPEHINNMQRLDK</sequence>
<keyword evidence="4" id="KW-1185">Reference proteome</keyword>
<dbReference type="EMBL" id="FZQP02000726">
    <property type="protein sequence ID" value="VVC90146.1"/>
    <property type="molecule type" value="Genomic_DNA"/>
</dbReference>
<proteinExistence type="predicted"/>
<dbReference type="Pfam" id="PF02194">
    <property type="entry name" value="PXA"/>
    <property type="match status" value="1"/>
</dbReference>
<feature type="region of interest" description="Disordered" evidence="1">
    <location>
        <begin position="396"/>
        <end position="425"/>
    </location>
</feature>
<dbReference type="AlphaFoldDB" id="A0A5E4PVX3"/>
<dbReference type="InterPro" id="IPR003114">
    <property type="entry name" value="Phox_assoc"/>
</dbReference>
<evidence type="ECO:0000259" key="2">
    <source>
        <dbReference type="Pfam" id="PF02194"/>
    </source>
</evidence>
<gene>
    <name evidence="3" type="ORF">LSINAPIS_LOCUS3125</name>
</gene>